<dbReference type="EMBL" id="GBXM01039708">
    <property type="protein sequence ID" value="JAH68869.1"/>
    <property type="molecule type" value="Transcribed_RNA"/>
</dbReference>
<dbReference type="AlphaFoldDB" id="A0A0E9USN2"/>
<accession>A0A0E9USN2</accession>
<proteinExistence type="predicted"/>
<reference evidence="1" key="2">
    <citation type="journal article" date="2015" name="Fish Shellfish Immunol.">
        <title>Early steps in the European eel (Anguilla anguilla)-Vibrio vulnificus interaction in the gills: Role of the RtxA13 toxin.</title>
        <authorList>
            <person name="Callol A."/>
            <person name="Pajuelo D."/>
            <person name="Ebbesson L."/>
            <person name="Teles M."/>
            <person name="MacKenzie S."/>
            <person name="Amaro C."/>
        </authorList>
    </citation>
    <scope>NUCLEOTIDE SEQUENCE</scope>
</reference>
<evidence type="ECO:0000313" key="1">
    <source>
        <dbReference type="EMBL" id="JAH68869.1"/>
    </source>
</evidence>
<sequence length="53" mass="6075">MTAQEFKYRYYAPAPTLAHLHFAFSPGVCLIKCFHLFELLFNPDLPCMGVIPD</sequence>
<protein>
    <submittedName>
        <fullName evidence="1">Uncharacterized protein</fullName>
    </submittedName>
</protein>
<organism evidence="1">
    <name type="scientific">Anguilla anguilla</name>
    <name type="common">European freshwater eel</name>
    <name type="synonym">Muraena anguilla</name>
    <dbReference type="NCBI Taxonomy" id="7936"/>
    <lineage>
        <taxon>Eukaryota</taxon>
        <taxon>Metazoa</taxon>
        <taxon>Chordata</taxon>
        <taxon>Craniata</taxon>
        <taxon>Vertebrata</taxon>
        <taxon>Euteleostomi</taxon>
        <taxon>Actinopterygii</taxon>
        <taxon>Neopterygii</taxon>
        <taxon>Teleostei</taxon>
        <taxon>Anguilliformes</taxon>
        <taxon>Anguillidae</taxon>
        <taxon>Anguilla</taxon>
    </lineage>
</organism>
<name>A0A0E9USN2_ANGAN</name>
<reference evidence="1" key="1">
    <citation type="submission" date="2014-11" db="EMBL/GenBank/DDBJ databases">
        <authorList>
            <person name="Amaro Gonzalez C."/>
        </authorList>
    </citation>
    <scope>NUCLEOTIDE SEQUENCE</scope>
</reference>